<evidence type="ECO:0000259" key="7">
    <source>
        <dbReference type="PROSITE" id="PS51349"/>
    </source>
</evidence>
<feature type="active site" description="Proton acceptor" evidence="4">
    <location>
        <position position="316"/>
    </location>
</feature>
<evidence type="ECO:0000256" key="3">
    <source>
        <dbReference type="ARBA" id="ARBA00024042"/>
    </source>
</evidence>
<dbReference type="PROSITE" id="PS51349">
    <property type="entry name" value="FMN_HYDROXY_ACID_DH_2"/>
    <property type="match status" value="1"/>
</dbReference>
<dbReference type="InterPro" id="IPR012133">
    <property type="entry name" value="Alpha-hydoxy_acid_DH_FMN"/>
</dbReference>
<evidence type="ECO:0000313" key="8">
    <source>
        <dbReference type="EMBL" id="XBV86181.1"/>
    </source>
</evidence>
<dbReference type="InterPro" id="IPR037396">
    <property type="entry name" value="FMN_HAD"/>
</dbReference>
<protein>
    <submittedName>
        <fullName evidence="8">Lactate 2-monooxygenase</fullName>
    </submittedName>
</protein>
<dbReference type="InterPro" id="IPR013785">
    <property type="entry name" value="Aldolase_TIM"/>
</dbReference>
<dbReference type="InterPro" id="IPR008259">
    <property type="entry name" value="FMN_hydac_DH_AS"/>
</dbReference>
<comment type="cofactor">
    <cofactor evidence="1">
        <name>FMN</name>
        <dbReference type="ChEBI" id="CHEBI:58210"/>
    </cofactor>
</comment>
<feature type="binding site" evidence="5">
    <location>
        <begin position="101"/>
        <end position="103"/>
    </location>
    <ligand>
        <name>FMN</name>
        <dbReference type="ChEBI" id="CHEBI:58210"/>
    </ligand>
</feature>
<dbReference type="GO" id="GO:0010181">
    <property type="term" value="F:FMN binding"/>
    <property type="evidence" value="ECO:0007669"/>
    <property type="project" value="InterPro"/>
</dbReference>
<proteinExistence type="inferred from homology"/>
<feature type="binding site" evidence="5">
    <location>
        <position position="180"/>
    </location>
    <ligand>
        <name>FMN</name>
        <dbReference type="ChEBI" id="CHEBI:58210"/>
    </ligand>
</feature>
<dbReference type="CDD" id="cd03332">
    <property type="entry name" value="LMO_FMN"/>
    <property type="match status" value="1"/>
</dbReference>
<organism evidence="8">
    <name type="scientific">Deinococcus sonorensis KR-87</name>
    <dbReference type="NCBI Taxonomy" id="694439"/>
    <lineage>
        <taxon>Bacteria</taxon>
        <taxon>Thermotogati</taxon>
        <taxon>Deinococcota</taxon>
        <taxon>Deinococci</taxon>
        <taxon>Deinococcales</taxon>
        <taxon>Deinococcaceae</taxon>
        <taxon>Deinococcus</taxon>
    </lineage>
</organism>
<feature type="domain" description="FMN hydroxy acid dehydrogenase" evidence="7">
    <location>
        <begin position="22"/>
        <end position="420"/>
    </location>
</feature>
<feature type="binding site" evidence="5">
    <location>
        <begin position="346"/>
        <end position="350"/>
    </location>
    <ligand>
        <name>FMN</name>
        <dbReference type="ChEBI" id="CHEBI:58210"/>
    </ligand>
</feature>
<dbReference type="RefSeq" id="WP_350244235.1">
    <property type="nucleotide sequence ID" value="NZ_CP158299.1"/>
</dbReference>
<name>A0AAU7UCH8_9DEIO</name>
<feature type="binding site" evidence="5">
    <location>
        <position position="130"/>
    </location>
    <ligand>
        <name>FMN</name>
        <dbReference type="ChEBI" id="CHEBI:58210"/>
    </ligand>
</feature>
<dbReference type="Pfam" id="PF01070">
    <property type="entry name" value="FMN_dh"/>
    <property type="match status" value="1"/>
</dbReference>
<dbReference type="InterPro" id="IPR000262">
    <property type="entry name" value="FMN-dep_DH"/>
</dbReference>
<evidence type="ECO:0000256" key="2">
    <source>
        <dbReference type="ARBA" id="ARBA00023002"/>
    </source>
</evidence>
<comment type="similarity">
    <text evidence="3">Belongs to the FMN-dependent alpha-hydroxy acid dehydrogenase family.</text>
</comment>
<feature type="compositionally biased region" description="Polar residues" evidence="6">
    <location>
        <begin position="429"/>
        <end position="438"/>
    </location>
</feature>
<feature type="binding site" evidence="5">
    <location>
        <position position="189"/>
    </location>
    <ligand>
        <name>glyoxylate</name>
        <dbReference type="ChEBI" id="CHEBI:36655"/>
    </ligand>
</feature>
<dbReference type="InterPro" id="IPR037350">
    <property type="entry name" value="LMO_FMN"/>
</dbReference>
<dbReference type="PANTHER" id="PTHR10578">
    <property type="entry name" value="S -2-HYDROXY-ACID OXIDASE-RELATED"/>
    <property type="match status" value="1"/>
</dbReference>
<dbReference type="PIRSF" id="PIRSF000138">
    <property type="entry name" value="Al-hdrx_acd_dh"/>
    <property type="match status" value="1"/>
</dbReference>
<sequence length="438" mass="46818">MPRPATGRQRQGEIFVQGLGGRRPLVPTAPAPLEAAAQRHLSEVAFAYVAGSAGAERTTRANLAAFERTKLVPRRLVGSHARDLSVTLLGHTYRSPLLLAPIGVLELAHPQADLAVARAAHAEGIPYVLSSQASYPMEQVAAAMNGTPHWFQLYWGTDDGVTRSFVQRAERTGAQAIVVTLDTTLLGWRPRDLDLGSLPFLRAQGIAQYLSDPVFRSRLNVPVAPAGGSPPRSPALLRVALQHLAKARTFDLSSTQIREACARFVATYTNPALGWDDLARLREWTRLPILLKGIMHPEDAREAARRGLDGLVVSNHGGRQIDGEQATLDALPAVVEAAGDLPVLVDSGIRTGSDIAKALALGARAVLLGRPYMYGLGIAGEAGVREVIRNVIAEFDLTLGLLGVRSARALDASVLAPGETGQPKDRDTNTPMESSRGD</sequence>
<feature type="binding site" evidence="5">
    <location>
        <position position="319"/>
    </location>
    <ligand>
        <name>glyoxylate</name>
        <dbReference type="ChEBI" id="CHEBI:36655"/>
    </ligand>
</feature>
<dbReference type="GO" id="GO:0016491">
    <property type="term" value="F:oxidoreductase activity"/>
    <property type="evidence" value="ECO:0007669"/>
    <property type="project" value="UniProtKB-KW"/>
</dbReference>
<keyword evidence="5" id="KW-0285">Flavoprotein</keyword>
<dbReference type="SUPFAM" id="SSF51395">
    <property type="entry name" value="FMN-linked oxidoreductases"/>
    <property type="match status" value="1"/>
</dbReference>
<feature type="binding site" evidence="5">
    <location>
        <position position="154"/>
    </location>
    <ligand>
        <name>glyoxylate</name>
        <dbReference type="ChEBI" id="CHEBI:36655"/>
    </ligand>
</feature>
<accession>A0AAU7UCH8</accession>
<dbReference type="EMBL" id="CP158299">
    <property type="protein sequence ID" value="XBV86181.1"/>
    <property type="molecule type" value="Genomic_DNA"/>
</dbReference>
<feature type="binding site" evidence="5">
    <location>
        <position position="316"/>
    </location>
    <ligand>
        <name>glyoxylate</name>
        <dbReference type="ChEBI" id="CHEBI:36655"/>
    </ligand>
</feature>
<evidence type="ECO:0000256" key="1">
    <source>
        <dbReference type="ARBA" id="ARBA00001917"/>
    </source>
</evidence>
<dbReference type="PROSITE" id="PS00557">
    <property type="entry name" value="FMN_HYDROXY_ACID_DH_1"/>
    <property type="match status" value="1"/>
</dbReference>
<dbReference type="Gene3D" id="3.20.20.70">
    <property type="entry name" value="Aldolase class I"/>
    <property type="match status" value="1"/>
</dbReference>
<dbReference type="AlphaFoldDB" id="A0AAU7UCH8"/>
<evidence type="ECO:0000256" key="6">
    <source>
        <dbReference type="SAM" id="MobiDB-lite"/>
    </source>
</evidence>
<keyword evidence="5" id="KW-0288">FMN</keyword>
<feature type="binding site" evidence="5">
    <location>
        <position position="152"/>
    </location>
    <ligand>
        <name>FMN</name>
        <dbReference type="ChEBI" id="CHEBI:58210"/>
    </ligand>
</feature>
<evidence type="ECO:0000256" key="5">
    <source>
        <dbReference type="PIRSR" id="PIRSR000138-2"/>
    </source>
</evidence>
<reference evidence="8" key="1">
    <citation type="submission" date="2024-06" db="EMBL/GenBank/DDBJ databases">
        <title>Draft Genome Sequence of Deinococcus sonorensis Type Strain KR-87, a Biofilm Producing Representative of the Genus Deinococcus.</title>
        <authorList>
            <person name="Boren L.S."/>
            <person name="Grosso R.A."/>
            <person name="Hugenberg-Cox A.N."/>
            <person name="Hill J.T.E."/>
            <person name="Albert C.M."/>
            <person name="Tuohy J.M."/>
        </authorList>
    </citation>
    <scope>NUCLEOTIDE SEQUENCE</scope>
    <source>
        <strain evidence="8">KR-87</strain>
    </source>
</reference>
<feature type="binding site" evidence="5">
    <location>
        <begin position="369"/>
        <end position="370"/>
    </location>
    <ligand>
        <name>FMN</name>
        <dbReference type="ChEBI" id="CHEBI:58210"/>
    </ligand>
</feature>
<keyword evidence="2" id="KW-0560">Oxidoreductase</keyword>
<gene>
    <name evidence="8" type="ORF">ABOD76_07715</name>
</gene>
<feature type="region of interest" description="Disordered" evidence="6">
    <location>
        <begin position="415"/>
        <end position="438"/>
    </location>
</feature>
<dbReference type="PANTHER" id="PTHR10578:SF143">
    <property type="entry name" value="FMN-DEPENDENT ALPHA-HYDROXY ACID DEHYDROGENASE PB1A11.03"/>
    <property type="match status" value="1"/>
</dbReference>
<dbReference type="KEGG" id="dsc:ABOD76_07715"/>
<feature type="binding site" evidence="5">
    <location>
        <position position="48"/>
    </location>
    <ligand>
        <name>glyoxylate</name>
        <dbReference type="ChEBI" id="CHEBI:36655"/>
    </ligand>
</feature>
<evidence type="ECO:0000256" key="4">
    <source>
        <dbReference type="PIRSR" id="PIRSR000138-1"/>
    </source>
</evidence>
<feature type="binding site" evidence="5">
    <location>
        <position position="314"/>
    </location>
    <ligand>
        <name>FMN</name>
        <dbReference type="ChEBI" id="CHEBI:58210"/>
    </ligand>
</feature>
<feature type="binding site" evidence="5">
    <location>
        <position position="292"/>
    </location>
    <ligand>
        <name>FMN</name>
        <dbReference type="ChEBI" id="CHEBI:58210"/>
    </ligand>
</feature>